<reference evidence="3" key="1">
    <citation type="submission" date="2016-11" db="UniProtKB">
        <authorList>
            <consortium name="WormBaseParasite"/>
        </authorList>
    </citation>
    <scope>IDENTIFICATION</scope>
</reference>
<sequence length="187" mass="21645">MVVESSQKLLAKQLLLAFSNLLPIGCLRVNVYCEQYEYKYNLLGGPLDMDIPLDIQNVLVLRVSKEGQLSNSLNDCKIEIRRRPSKNSNTPKLLERYKQLLLDKEVHHTVLDATIRSTREHWVAKAKLVYQMLRQKEILPDMHVNNIYHLVRGCTEQDRDVLNFWQGGLSKVYKESVIATINQLPQS</sequence>
<dbReference type="GO" id="GO:0005096">
    <property type="term" value="F:GTPase activator activity"/>
    <property type="evidence" value="ECO:0007669"/>
    <property type="project" value="TreeGrafter"/>
</dbReference>
<dbReference type="InterPro" id="IPR032035">
    <property type="entry name" value="Folliculin_DENN"/>
</dbReference>
<dbReference type="InterPro" id="IPR021713">
    <property type="entry name" value="Folliculin"/>
</dbReference>
<dbReference type="WBParaSite" id="Hba_14334">
    <property type="protein sequence ID" value="Hba_14334"/>
    <property type="gene ID" value="Hba_14334"/>
</dbReference>
<dbReference type="PANTHER" id="PTHR31441">
    <property type="entry name" value="FOLLICULIN FAMILY MEMBER"/>
    <property type="match status" value="1"/>
</dbReference>
<dbReference type="Gene3D" id="1.10.10.1730">
    <property type="entry name" value="Folliculin"/>
    <property type="match status" value="1"/>
</dbReference>
<organism evidence="2 3">
    <name type="scientific">Heterorhabditis bacteriophora</name>
    <name type="common">Entomopathogenic nematode worm</name>
    <dbReference type="NCBI Taxonomy" id="37862"/>
    <lineage>
        <taxon>Eukaryota</taxon>
        <taxon>Metazoa</taxon>
        <taxon>Ecdysozoa</taxon>
        <taxon>Nematoda</taxon>
        <taxon>Chromadorea</taxon>
        <taxon>Rhabditida</taxon>
        <taxon>Rhabditina</taxon>
        <taxon>Rhabditomorpha</taxon>
        <taxon>Strongyloidea</taxon>
        <taxon>Heterorhabditidae</taxon>
        <taxon>Heterorhabditis</taxon>
    </lineage>
</organism>
<dbReference type="InterPro" id="IPR044886">
    <property type="entry name" value="FLCN_DENN_C_sf"/>
</dbReference>
<feature type="domain" description="Folliculin DENN" evidence="1">
    <location>
        <begin position="2"/>
        <end position="176"/>
    </location>
</feature>
<dbReference type="GO" id="GO:0005829">
    <property type="term" value="C:cytosol"/>
    <property type="evidence" value="ECO:0007669"/>
    <property type="project" value="TreeGrafter"/>
</dbReference>
<dbReference type="Proteomes" id="UP000095283">
    <property type="component" value="Unplaced"/>
</dbReference>
<name>A0A1I7XAE5_HETBA</name>
<dbReference type="GO" id="GO:1904263">
    <property type="term" value="P:positive regulation of TORC1 signaling"/>
    <property type="evidence" value="ECO:0007669"/>
    <property type="project" value="TreeGrafter"/>
</dbReference>
<accession>A0A1I7XAE5</accession>
<proteinExistence type="predicted"/>
<evidence type="ECO:0000259" key="1">
    <source>
        <dbReference type="Pfam" id="PF16692"/>
    </source>
</evidence>
<dbReference type="PANTHER" id="PTHR31441:SF2">
    <property type="entry name" value="FOLLICULIN"/>
    <property type="match status" value="1"/>
</dbReference>
<dbReference type="AlphaFoldDB" id="A0A1I7XAE5"/>
<dbReference type="GO" id="GO:0000122">
    <property type="term" value="P:negative regulation of transcription by RNA polymerase II"/>
    <property type="evidence" value="ECO:0007669"/>
    <property type="project" value="TreeGrafter"/>
</dbReference>
<evidence type="ECO:0000313" key="2">
    <source>
        <dbReference type="Proteomes" id="UP000095283"/>
    </source>
</evidence>
<evidence type="ECO:0000313" key="3">
    <source>
        <dbReference type="WBParaSite" id="Hba_14334"/>
    </source>
</evidence>
<keyword evidence="2" id="KW-1185">Reference proteome</keyword>
<protein>
    <submittedName>
        <fullName evidence="3">Folliculin_C domain-containing protein</fullName>
    </submittedName>
</protein>
<dbReference type="Gene3D" id="3.40.50.12430">
    <property type="match status" value="1"/>
</dbReference>
<dbReference type="Pfam" id="PF16692">
    <property type="entry name" value="Folliculin_C"/>
    <property type="match status" value="1"/>
</dbReference>